<name>A0ACC7N172_9PSED</name>
<sequence>MKEGHFIGLNDRTTCGGKVLDGDTRIMMYGIAHARDGDRVTCGEDGKTYRIVGGVSHMISHGKAMAGTLDSYSNCPCKARLIPTVLTATYQSNEGAAQPATRVASSPATPVANSFTTRPQVVSPKLADQVVIQPGDLGGSKVCNHPDQMEELASYIAGEMNRNIKHPAVLKMKELLSYDSGAEARKFRSLPWYARLAGPPNFNGIEWTLKLQAMAIWTKQVGQNMEWDHKPKLRAMYDDNVRHKQGLYEYYYDIWSNIHYGYVGIAGGLSESVLLDGAGVEQIGSDTKRWIEDSKKYPGPHLTANLFDGLRAFDDIADRVAISIGVKLASRYASGGVTAQIIMSEVLAVAPENWGDGVRVHSCT</sequence>
<keyword evidence="2" id="KW-1185">Reference proteome</keyword>
<organism evidence="1 2">
    <name type="scientific">Pseudomonas neuropathica</name>
    <dbReference type="NCBI Taxonomy" id="2730425"/>
    <lineage>
        <taxon>Bacteria</taxon>
        <taxon>Pseudomonadati</taxon>
        <taxon>Pseudomonadota</taxon>
        <taxon>Gammaproteobacteria</taxon>
        <taxon>Pseudomonadales</taxon>
        <taxon>Pseudomonadaceae</taxon>
        <taxon>Pseudomonas</taxon>
    </lineage>
</organism>
<accession>A0ACC7N172</accession>
<comment type="caution">
    <text evidence="1">The sequence shown here is derived from an EMBL/GenBank/DDBJ whole genome shotgun (WGS) entry which is preliminary data.</text>
</comment>
<evidence type="ECO:0000313" key="2">
    <source>
        <dbReference type="Proteomes" id="UP001622950"/>
    </source>
</evidence>
<proteinExistence type="predicted"/>
<reference evidence="1" key="1">
    <citation type="submission" date="2024-11" db="EMBL/GenBank/DDBJ databases">
        <authorList>
            <person name="Lucas J.A."/>
        </authorList>
    </citation>
    <scope>NUCLEOTIDE SEQUENCE</scope>
    <source>
        <strain evidence="1">Z 8.8</strain>
    </source>
</reference>
<protein>
    <submittedName>
        <fullName evidence="1">Polymorphic toxin type 44 domain-containing protein</fullName>
    </submittedName>
</protein>
<evidence type="ECO:0000313" key="1">
    <source>
        <dbReference type="EMBL" id="MFK9083763.1"/>
    </source>
</evidence>
<dbReference type="Proteomes" id="UP001622950">
    <property type="component" value="Unassembled WGS sequence"/>
</dbReference>
<gene>
    <name evidence="1" type="ORF">ACJEBM_24185</name>
</gene>
<dbReference type="EMBL" id="JBJHQE010000059">
    <property type="protein sequence ID" value="MFK9083763.1"/>
    <property type="molecule type" value="Genomic_DNA"/>
</dbReference>